<evidence type="ECO:0000256" key="7">
    <source>
        <dbReference type="SAM" id="Phobius"/>
    </source>
</evidence>
<evidence type="ECO:0000256" key="5">
    <source>
        <dbReference type="ARBA" id="ARBA00022989"/>
    </source>
</evidence>
<feature type="transmembrane region" description="Helical" evidence="7">
    <location>
        <begin position="15"/>
        <end position="35"/>
    </location>
</feature>
<dbReference type="Pfam" id="PF03773">
    <property type="entry name" value="ArsP_1"/>
    <property type="match status" value="1"/>
</dbReference>
<reference evidence="8" key="1">
    <citation type="submission" date="2018-01" db="EMBL/GenBank/DDBJ databases">
        <authorList>
            <consortium name="Urmite Genomes"/>
        </authorList>
    </citation>
    <scope>NUCLEOTIDE SEQUENCE [LARGE SCALE GENOMIC DNA]</scope>
    <source>
        <strain evidence="8">AFP003</strain>
    </source>
</reference>
<feature type="transmembrane region" description="Helical" evidence="7">
    <location>
        <begin position="299"/>
        <end position="319"/>
    </location>
</feature>
<evidence type="ECO:0000256" key="6">
    <source>
        <dbReference type="ARBA" id="ARBA00023136"/>
    </source>
</evidence>
<feature type="transmembrane region" description="Helical" evidence="7">
    <location>
        <begin position="331"/>
        <end position="354"/>
    </location>
</feature>
<feature type="transmembrane region" description="Helical" evidence="7">
    <location>
        <begin position="81"/>
        <end position="103"/>
    </location>
</feature>
<keyword evidence="9" id="KW-1185">Reference proteome</keyword>
<feature type="transmembrane region" description="Helical" evidence="7">
    <location>
        <begin position="123"/>
        <end position="144"/>
    </location>
</feature>
<evidence type="ECO:0000313" key="8">
    <source>
        <dbReference type="EMBL" id="SOX53334.1"/>
    </source>
</evidence>
<dbReference type="RefSeq" id="WP_096286514.1">
    <property type="nucleotide sequence ID" value="NZ_FXEG02000002.1"/>
</dbReference>
<keyword evidence="4 7" id="KW-0812">Transmembrane</keyword>
<proteinExistence type="inferred from homology"/>
<feature type="transmembrane region" description="Helical" evidence="7">
    <location>
        <begin position="236"/>
        <end position="261"/>
    </location>
</feature>
<sequence>MSEQNWVPRQIRGRAGVAMGVLVTVAVFVVGLLWAKWTPYLARALKAQRTHHWSGSNILAVGGVRAGDAPTWHAATTFFHAYFAAIWPALVVALLISASVQALVPRAWLPRVFNRRGLISSALAGGVASMPSMMCTCCAAPVAVTLRRTGVTRAAAIAYWLGNPLLNPAVLVFLFFVAPWQWTVTRAVVGVATVICVAVSVGVVTGARGSGPPVAEAITPAGDESAGPAIRFVRSLLCLCLVLLPEYAIMVLVVGACRGWLVTLTQPSHHGLLIVVVAAIVGTLLVIPTAGEIPILQSLALLGLSSGPIGALLITLPAISVPGVAMVARSFGWKAIATATGTVVAMGLLGAGVLSAL</sequence>
<feature type="transmembrane region" description="Helical" evidence="7">
    <location>
        <begin position="267"/>
        <end position="287"/>
    </location>
</feature>
<evidence type="ECO:0000256" key="1">
    <source>
        <dbReference type="ARBA" id="ARBA00004651"/>
    </source>
</evidence>
<evidence type="ECO:0000313" key="9">
    <source>
        <dbReference type="Proteomes" id="UP000236318"/>
    </source>
</evidence>
<comment type="similarity">
    <text evidence="2">Belongs to the UPF0718 family.</text>
</comment>
<keyword evidence="5 7" id="KW-1133">Transmembrane helix</keyword>
<dbReference type="OrthoDB" id="8771795at2"/>
<feature type="transmembrane region" description="Helical" evidence="7">
    <location>
        <begin position="156"/>
        <end position="178"/>
    </location>
</feature>
<comment type="subcellular location">
    <subcellularLocation>
        <location evidence="1">Cell membrane</location>
        <topology evidence="1">Multi-pass membrane protein</topology>
    </subcellularLocation>
</comment>
<name>A0A2K4Y998_9MYCO</name>
<evidence type="ECO:0000256" key="2">
    <source>
        <dbReference type="ARBA" id="ARBA00006386"/>
    </source>
</evidence>
<dbReference type="EMBL" id="FXEG02000002">
    <property type="protein sequence ID" value="SOX53334.1"/>
    <property type="molecule type" value="Genomic_DNA"/>
</dbReference>
<keyword evidence="3" id="KW-1003">Cell membrane</keyword>
<comment type="caution">
    <text evidence="8">The sequence shown here is derived from an EMBL/GenBank/DDBJ whole genome shotgun (WGS) entry which is preliminary data.</text>
</comment>
<dbReference type="InterPro" id="IPR005524">
    <property type="entry name" value="DUF318"/>
</dbReference>
<dbReference type="AlphaFoldDB" id="A0A2K4Y998"/>
<evidence type="ECO:0000256" key="4">
    <source>
        <dbReference type="ARBA" id="ARBA00022692"/>
    </source>
</evidence>
<dbReference type="PANTHER" id="PTHR43299:SF1">
    <property type="entry name" value="UPF0718 PROTEIN YRAQ"/>
    <property type="match status" value="1"/>
</dbReference>
<gene>
    <name evidence="8" type="ORF">MAAFP003_2008</name>
</gene>
<accession>A0A2K4Y998</accession>
<dbReference type="GO" id="GO:0005886">
    <property type="term" value="C:plasma membrane"/>
    <property type="evidence" value="ECO:0007669"/>
    <property type="project" value="UniProtKB-SubCell"/>
</dbReference>
<keyword evidence="6 7" id="KW-0472">Membrane</keyword>
<dbReference type="Proteomes" id="UP000236318">
    <property type="component" value="Unassembled WGS sequence"/>
</dbReference>
<organism evidence="8 9">
    <name type="scientific">Mycobacterium ahvazicum</name>
    <dbReference type="NCBI Taxonomy" id="1964395"/>
    <lineage>
        <taxon>Bacteria</taxon>
        <taxon>Bacillati</taxon>
        <taxon>Actinomycetota</taxon>
        <taxon>Actinomycetes</taxon>
        <taxon>Mycobacteriales</taxon>
        <taxon>Mycobacteriaceae</taxon>
        <taxon>Mycobacterium</taxon>
        <taxon>Mycobacterium simiae complex</taxon>
    </lineage>
</organism>
<evidence type="ECO:0000256" key="3">
    <source>
        <dbReference type="ARBA" id="ARBA00022475"/>
    </source>
</evidence>
<protein>
    <submittedName>
        <fullName evidence="8">Permease</fullName>
    </submittedName>
</protein>
<feature type="transmembrane region" description="Helical" evidence="7">
    <location>
        <begin position="184"/>
        <end position="204"/>
    </location>
</feature>
<dbReference type="PANTHER" id="PTHR43299">
    <property type="entry name" value="UPF0718 PROTEIN YRAQ"/>
    <property type="match status" value="1"/>
</dbReference>